<keyword evidence="4" id="KW-1185">Reference proteome</keyword>
<comment type="subcellular location">
    <subcellularLocation>
        <location evidence="1">Mitochondrion</location>
    </subcellularLocation>
</comment>
<gene>
    <name evidence="3" type="ORF">FISHEDRAFT_43365</name>
</gene>
<sequence>MKLWSLEKVLPSLRAHQTARFIATSVSSSSAVHKGIAFEERALLTLHNDLSMSLRRVGGKSDGGVDLTGWWWLPGALGASPMPRVRRIRVFCQCKAERKKISPNYVREMEGVMHRFSVAGVPSHLEEDVPSAEENAPSGAGSPVAVFVSESMFSKNALLHVVSSPVPFVLLHLPPVENVDADGPDEPLRFIGSVVFNPALSRLLGEDVEMRWEFDGRHAAHNGGRPGMWWRGQKLQSWVPSR</sequence>
<reference evidence="3 4" key="1">
    <citation type="journal article" date="2015" name="Fungal Genet. Biol.">
        <title>Evolution of novel wood decay mechanisms in Agaricales revealed by the genome sequences of Fistulina hepatica and Cylindrobasidium torrendii.</title>
        <authorList>
            <person name="Floudas D."/>
            <person name="Held B.W."/>
            <person name="Riley R."/>
            <person name="Nagy L.G."/>
            <person name="Koehler G."/>
            <person name="Ransdell A.S."/>
            <person name="Younus H."/>
            <person name="Chow J."/>
            <person name="Chiniquy J."/>
            <person name="Lipzen A."/>
            <person name="Tritt A."/>
            <person name="Sun H."/>
            <person name="Haridas S."/>
            <person name="LaButti K."/>
            <person name="Ohm R.A."/>
            <person name="Kues U."/>
            <person name="Blanchette R.A."/>
            <person name="Grigoriev I.V."/>
            <person name="Minto R.E."/>
            <person name="Hibbett D.S."/>
        </authorList>
    </citation>
    <scope>NUCLEOTIDE SEQUENCE [LARGE SCALE GENOMIC DNA]</scope>
    <source>
        <strain evidence="3 4">ATCC 64428</strain>
    </source>
</reference>
<dbReference type="OrthoDB" id="20734at2759"/>
<evidence type="ECO:0000313" key="3">
    <source>
        <dbReference type="EMBL" id="KIY48440.1"/>
    </source>
</evidence>
<name>A0A0D7ACR5_9AGAR</name>
<proteinExistence type="predicted"/>
<evidence type="ECO:0000313" key="4">
    <source>
        <dbReference type="Proteomes" id="UP000054144"/>
    </source>
</evidence>
<evidence type="ECO:0008006" key="5">
    <source>
        <dbReference type="Google" id="ProtNLM"/>
    </source>
</evidence>
<dbReference type="PANTHER" id="PTHR28133:SF1">
    <property type="entry name" value="REQUIRED FOR RESPIRATORY GROWTH PROTEIN 7, MITOCHONDRIAL"/>
    <property type="match status" value="1"/>
</dbReference>
<keyword evidence="2" id="KW-0496">Mitochondrion</keyword>
<dbReference type="GO" id="GO:0005739">
    <property type="term" value="C:mitochondrion"/>
    <property type="evidence" value="ECO:0007669"/>
    <property type="project" value="UniProtKB-SubCell"/>
</dbReference>
<protein>
    <recommendedName>
        <fullName evidence="5">Required for respiratory growth protein 7, mitochondrial</fullName>
    </recommendedName>
</protein>
<dbReference type="EMBL" id="KN881833">
    <property type="protein sequence ID" value="KIY48440.1"/>
    <property type="molecule type" value="Genomic_DNA"/>
</dbReference>
<dbReference type="PANTHER" id="PTHR28133">
    <property type="entry name" value="REQUIRED FOR RESPIRATORY GROWTH PROTEIN 7, MITOCHONDRIAL"/>
    <property type="match status" value="1"/>
</dbReference>
<accession>A0A0D7ACR5</accession>
<dbReference type="InterPro" id="IPR018828">
    <property type="entry name" value="RRG7"/>
</dbReference>
<evidence type="ECO:0000256" key="2">
    <source>
        <dbReference type="ARBA" id="ARBA00023128"/>
    </source>
</evidence>
<dbReference type="Proteomes" id="UP000054144">
    <property type="component" value="Unassembled WGS sequence"/>
</dbReference>
<evidence type="ECO:0000256" key="1">
    <source>
        <dbReference type="ARBA" id="ARBA00004173"/>
    </source>
</evidence>
<dbReference type="Pfam" id="PF10356">
    <property type="entry name" value="RRG7"/>
    <property type="match status" value="1"/>
</dbReference>
<dbReference type="AlphaFoldDB" id="A0A0D7ACR5"/>
<organism evidence="3 4">
    <name type="scientific">Fistulina hepatica ATCC 64428</name>
    <dbReference type="NCBI Taxonomy" id="1128425"/>
    <lineage>
        <taxon>Eukaryota</taxon>
        <taxon>Fungi</taxon>
        <taxon>Dikarya</taxon>
        <taxon>Basidiomycota</taxon>
        <taxon>Agaricomycotina</taxon>
        <taxon>Agaricomycetes</taxon>
        <taxon>Agaricomycetidae</taxon>
        <taxon>Agaricales</taxon>
        <taxon>Fistulinaceae</taxon>
        <taxon>Fistulina</taxon>
    </lineage>
</organism>